<evidence type="ECO:0000313" key="3">
    <source>
        <dbReference type="Proteomes" id="UP001152766"/>
    </source>
</evidence>
<protein>
    <submittedName>
        <fullName evidence="2">DUF2917 domain-containing protein</fullName>
    </submittedName>
</protein>
<gene>
    <name evidence="2" type="ORF">EXJ73_11520</name>
</gene>
<dbReference type="AlphaFoldDB" id="A0A9X4LLG6"/>
<dbReference type="InterPro" id="IPR021317">
    <property type="entry name" value="DUF2917"/>
</dbReference>
<dbReference type="Proteomes" id="UP001152766">
    <property type="component" value="Unassembled WGS sequence"/>
</dbReference>
<proteinExistence type="predicted"/>
<feature type="region of interest" description="Disordered" evidence="1">
    <location>
        <begin position="1"/>
        <end position="32"/>
    </location>
</feature>
<evidence type="ECO:0000256" key="1">
    <source>
        <dbReference type="SAM" id="MobiDB-lite"/>
    </source>
</evidence>
<reference evidence="2" key="1">
    <citation type="submission" date="2019-02" db="EMBL/GenBank/DDBJ databases">
        <title>Draft genome of the type strain Pelomonas aquatica CCUG 52575T.</title>
        <authorList>
            <person name="Gomila M."/>
            <person name="Lalucat J."/>
        </authorList>
    </citation>
    <scope>NUCLEOTIDE SEQUENCE</scope>
    <source>
        <strain evidence="2">CCUG 52575</strain>
    </source>
</reference>
<dbReference type="EMBL" id="SGUG01000014">
    <property type="protein sequence ID" value="MDG0863095.1"/>
    <property type="molecule type" value="Genomic_DNA"/>
</dbReference>
<accession>A0A9X4LLG6</accession>
<keyword evidence="3" id="KW-1185">Reference proteome</keyword>
<name>A0A9X4LLG6_9BURK</name>
<sequence length="108" mass="11464">MARRSLSAPDGHDASIPTRHAAPPKEHTMPNATTRLLLQRGQASRLANARATRLTSAAGTLWITIDHDARDIILEPGQGFSVQTGEPVTVSALSGPAVLDLQPLEARP</sequence>
<dbReference type="Pfam" id="PF11142">
    <property type="entry name" value="DUF2917"/>
    <property type="match status" value="1"/>
</dbReference>
<evidence type="ECO:0000313" key="2">
    <source>
        <dbReference type="EMBL" id="MDG0863095.1"/>
    </source>
</evidence>
<comment type="caution">
    <text evidence="2">The sequence shown here is derived from an EMBL/GenBank/DDBJ whole genome shotgun (WGS) entry which is preliminary data.</text>
</comment>
<organism evidence="2 3">
    <name type="scientific">Pelomonas aquatica</name>
    <dbReference type="NCBI Taxonomy" id="431058"/>
    <lineage>
        <taxon>Bacteria</taxon>
        <taxon>Pseudomonadati</taxon>
        <taxon>Pseudomonadota</taxon>
        <taxon>Betaproteobacteria</taxon>
        <taxon>Burkholderiales</taxon>
        <taxon>Sphaerotilaceae</taxon>
        <taxon>Roseateles</taxon>
    </lineage>
</organism>